<proteinExistence type="predicted"/>
<evidence type="ECO:0000313" key="1">
    <source>
        <dbReference type="EMBL" id="MBD3932064.1"/>
    </source>
</evidence>
<evidence type="ECO:0000313" key="2">
    <source>
        <dbReference type="Proteomes" id="UP000632289"/>
    </source>
</evidence>
<comment type="caution">
    <text evidence="1">The sequence shown here is derived from an EMBL/GenBank/DDBJ whole genome shotgun (WGS) entry which is preliminary data.</text>
</comment>
<dbReference type="Proteomes" id="UP000632289">
    <property type="component" value="Unassembled WGS sequence"/>
</dbReference>
<reference evidence="1" key="1">
    <citation type="submission" date="2020-09" db="EMBL/GenBank/DDBJ databases">
        <title>Secondary metabolite and genome analysis of marine Streptomyces chumphonensis KK1-2T.</title>
        <authorList>
            <person name="Phongsopitanun W."/>
            <person name="Kanchanasin P."/>
            <person name="Pittayakhajonwut P."/>
            <person name="Suwanborirux K."/>
            <person name="Tanasupawat S."/>
        </authorList>
    </citation>
    <scope>NUCLEOTIDE SEQUENCE</scope>
    <source>
        <strain evidence="1">KK1-2</strain>
    </source>
</reference>
<dbReference type="EMBL" id="JACXYU010000004">
    <property type="protein sequence ID" value="MBD3932064.1"/>
    <property type="molecule type" value="Genomic_DNA"/>
</dbReference>
<gene>
    <name evidence="1" type="ORF">IF129_10920</name>
</gene>
<dbReference type="AlphaFoldDB" id="A0A927EXX8"/>
<name>A0A927EXX8_9ACTN</name>
<keyword evidence="2" id="KW-1185">Reference proteome</keyword>
<sequence>MTHRGRLVAKLIMALVLLGFGLNIVATQNRPAPVAPPGPGEEGGPPPPPVAPIYVPRPGEVLYRELATDSAPSTVVRAFATGFAGLDPREVSTRGFGTDLPRVLPGERDTIVGHFAAEWSDPDGDRPFPAPRVTRVETVRGPGTDDGSEDSDRATVEVTFAATGAGAADGTERRVLVHLVRDAAEGWLVASVETGEQTP</sequence>
<organism evidence="1 2">
    <name type="scientific">Streptomyces chumphonensis</name>
    <dbReference type="NCBI Taxonomy" id="1214925"/>
    <lineage>
        <taxon>Bacteria</taxon>
        <taxon>Bacillati</taxon>
        <taxon>Actinomycetota</taxon>
        <taxon>Actinomycetes</taxon>
        <taxon>Kitasatosporales</taxon>
        <taxon>Streptomycetaceae</taxon>
        <taxon>Streptomyces</taxon>
    </lineage>
</organism>
<protein>
    <submittedName>
        <fullName evidence="1">Uncharacterized protein</fullName>
    </submittedName>
</protein>
<accession>A0A927EXX8</accession>
<dbReference type="RefSeq" id="WP_191209363.1">
    <property type="nucleotide sequence ID" value="NZ_BAABKL010000050.1"/>
</dbReference>